<dbReference type="PROSITE" id="PS50059">
    <property type="entry name" value="FKBP_PPIASE"/>
    <property type="match status" value="1"/>
</dbReference>
<feature type="region of interest" description="Disordered" evidence="6">
    <location>
        <begin position="1"/>
        <end position="22"/>
    </location>
</feature>
<dbReference type="FunFam" id="3.10.50.40:FF:000025">
    <property type="entry name" value="Peptidylprolyl isomerase"/>
    <property type="match status" value="1"/>
</dbReference>
<dbReference type="InterPro" id="IPR046357">
    <property type="entry name" value="PPIase_dom_sf"/>
</dbReference>
<dbReference type="InterPro" id="IPR001179">
    <property type="entry name" value="PPIase_FKBP_dom"/>
</dbReference>
<feature type="domain" description="PPIase FKBP-type" evidence="7">
    <location>
        <begin position="19"/>
        <end position="108"/>
    </location>
</feature>
<evidence type="ECO:0000256" key="1">
    <source>
        <dbReference type="ARBA" id="ARBA00000971"/>
    </source>
</evidence>
<dbReference type="EC" id="5.2.1.8" evidence="2 5"/>
<keyword evidence="4 5" id="KW-0413">Isomerase</keyword>
<evidence type="ECO:0000256" key="2">
    <source>
        <dbReference type="ARBA" id="ARBA00013194"/>
    </source>
</evidence>
<dbReference type="AlphaFoldDB" id="A0A7R9Z5Q8"/>
<evidence type="ECO:0000313" key="8">
    <source>
        <dbReference type="EMBL" id="CAD8306984.1"/>
    </source>
</evidence>
<dbReference type="GO" id="GO:0005737">
    <property type="term" value="C:cytoplasm"/>
    <property type="evidence" value="ECO:0007669"/>
    <property type="project" value="TreeGrafter"/>
</dbReference>
<reference evidence="8" key="1">
    <citation type="submission" date="2021-01" db="EMBL/GenBank/DDBJ databases">
        <authorList>
            <person name="Corre E."/>
            <person name="Pelletier E."/>
            <person name="Niang G."/>
            <person name="Scheremetjew M."/>
            <person name="Finn R."/>
            <person name="Kale V."/>
            <person name="Holt S."/>
            <person name="Cochrane G."/>
            <person name="Meng A."/>
            <person name="Brown T."/>
            <person name="Cohen L."/>
        </authorList>
    </citation>
    <scope>NUCLEOTIDE SEQUENCE</scope>
    <source>
        <strain evidence="8">CCMP219</strain>
    </source>
</reference>
<feature type="compositionally biased region" description="Polar residues" evidence="6">
    <location>
        <begin position="1"/>
        <end position="12"/>
    </location>
</feature>
<evidence type="ECO:0000256" key="6">
    <source>
        <dbReference type="SAM" id="MobiDB-lite"/>
    </source>
</evidence>
<sequence>MGVDIQVQTPGNGTKPKPGDKVTVHYTGKLTNGKVFDSSVSKGRPFVFNVGTGQVIRGWDEGVLQMSIGEKSLLTCSPDYAYGSKDVGGGLIPANSTLVFEVELLGIN</sequence>
<dbReference type="GO" id="GO:0003755">
    <property type="term" value="F:peptidyl-prolyl cis-trans isomerase activity"/>
    <property type="evidence" value="ECO:0007669"/>
    <property type="project" value="UniProtKB-KW"/>
</dbReference>
<name>A0A7R9Z5Q8_9CHLO</name>
<dbReference type="PANTHER" id="PTHR10516:SF443">
    <property type="entry name" value="FK506-BINDING PROTEIN 59-RELATED"/>
    <property type="match status" value="1"/>
</dbReference>
<gene>
    <name evidence="8" type="ORF">CEUR00632_LOCUS18895</name>
</gene>
<evidence type="ECO:0000259" key="7">
    <source>
        <dbReference type="PROSITE" id="PS50059"/>
    </source>
</evidence>
<dbReference type="PANTHER" id="PTHR10516">
    <property type="entry name" value="PEPTIDYL-PROLYL CIS-TRANS ISOMERASE"/>
    <property type="match status" value="1"/>
</dbReference>
<protein>
    <recommendedName>
        <fullName evidence="2 5">peptidylprolyl isomerase</fullName>
        <ecNumber evidence="2 5">5.2.1.8</ecNumber>
    </recommendedName>
</protein>
<keyword evidence="3 5" id="KW-0697">Rotamase</keyword>
<dbReference type="SUPFAM" id="SSF54534">
    <property type="entry name" value="FKBP-like"/>
    <property type="match status" value="1"/>
</dbReference>
<comment type="catalytic activity">
    <reaction evidence="1 5">
        <text>[protein]-peptidylproline (omega=180) = [protein]-peptidylproline (omega=0)</text>
        <dbReference type="Rhea" id="RHEA:16237"/>
        <dbReference type="Rhea" id="RHEA-COMP:10747"/>
        <dbReference type="Rhea" id="RHEA-COMP:10748"/>
        <dbReference type="ChEBI" id="CHEBI:83833"/>
        <dbReference type="ChEBI" id="CHEBI:83834"/>
        <dbReference type="EC" id="5.2.1.8"/>
    </reaction>
</comment>
<dbReference type="Gene3D" id="3.10.50.40">
    <property type="match status" value="1"/>
</dbReference>
<proteinExistence type="predicted"/>
<dbReference type="EMBL" id="HBEC01040656">
    <property type="protein sequence ID" value="CAD8306984.1"/>
    <property type="molecule type" value="Transcribed_RNA"/>
</dbReference>
<organism evidence="8">
    <name type="scientific">Chlamydomonas euryale</name>
    <dbReference type="NCBI Taxonomy" id="1486919"/>
    <lineage>
        <taxon>Eukaryota</taxon>
        <taxon>Viridiplantae</taxon>
        <taxon>Chlorophyta</taxon>
        <taxon>core chlorophytes</taxon>
        <taxon>Chlorophyceae</taxon>
        <taxon>CS clade</taxon>
        <taxon>Chlamydomonadales</taxon>
        <taxon>Chlamydomonadaceae</taxon>
        <taxon>Chlamydomonas</taxon>
    </lineage>
</organism>
<dbReference type="InterPro" id="IPR050689">
    <property type="entry name" value="FKBP-type_PPIase"/>
</dbReference>
<evidence type="ECO:0000256" key="4">
    <source>
        <dbReference type="ARBA" id="ARBA00023235"/>
    </source>
</evidence>
<evidence type="ECO:0000256" key="3">
    <source>
        <dbReference type="ARBA" id="ARBA00023110"/>
    </source>
</evidence>
<dbReference type="Pfam" id="PF00254">
    <property type="entry name" value="FKBP_C"/>
    <property type="match status" value="1"/>
</dbReference>
<accession>A0A7R9Z5Q8</accession>
<evidence type="ECO:0000256" key="5">
    <source>
        <dbReference type="PROSITE-ProRule" id="PRU00277"/>
    </source>
</evidence>